<sequence>MRLLEYLNDSDVSHLRKIALRHTLDCPLYSKNSLLQEIVARFFEPSYWQQRQEHLTDEEIRAIQALALDRRETLAPEEVLAVIKRAGLDRETSLRTVSQLEDEGLLFRRRHQKDDGYHCPKELWDRIYKLTSEQLMRSIQIYSREPDLYRDDGLCMAKDAYTLLSFVRTHEIRLTRDGAMFKRHQQQVFSLFQIPEQPLEANVGWRFGYGRRFSDYPDRFSLLYDHLYSRGCLVEQEDDRLAVNEEPSRAYTSLREEERAEKILHDYLHLYCAAIPNLRMIAKRIVELTNAHWVYAASLREALLPYVTSYYYETPEVVLEKRIFAMFQYLGLLRAAVAPSGEPLYQATERGCSWLNAKSIDESAENVTRKPTLFVQGTFDVIVSEESDAILGWDLLQLADPVSQDRMSVYRISRESIYRACQSGYTAESILHFFCEHSPHPLPDNVCTMIEQWSQAYGKIKVSHATLITCRDEASAHVVRQLPLKEIADGTWVSPLILAMADEGRAPLEKTLRRLGYLIQTDH</sequence>
<proteinExistence type="predicted"/>
<evidence type="ECO:0000313" key="4">
    <source>
        <dbReference type="Proteomes" id="UP000077421"/>
    </source>
</evidence>
<evidence type="ECO:0000259" key="1">
    <source>
        <dbReference type="Pfam" id="PF13625"/>
    </source>
</evidence>
<dbReference type="STRING" id="1765683.B2M26_06610"/>
<dbReference type="RefSeq" id="WP_067564923.1">
    <property type="nucleotide sequence ID" value="NZ_LSUQ01000027.1"/>
</dbReference>
<evidence type="ECO:0000313" key="2">
    <source>
        <dbReference type="EMBL" id="OAG93671.1"/>
    </source>
</evidence>
<dbReference type="AlphaFoldDB" id="A0A162TNE7"/>
<name>A0A162TNE7_9BACL</name>
<gene>
    <name evidence="2" type="ORF">AYW79_09550</name>
    <name evidence="3" type="ORF">B2M26_06610</name>
</gene>
<evidence type="ECO:0000313" key="5">
    <source>
        <dbReference type="Proteomes" id="UP000190229"/>
    </source>
</evidence>
<dbReference type="OrthoDB" id="2369695at2"/>
<keyword evidence="5" id="KW-1185">Reference proteome</keyword>
<evidence type="ECO:0000313" key="3">
    <source>
        <dbReference type="EMBL" id="OPG16538.1"/>
    </source>
</evidence>
<comment type="caution">
    <text evidence="3">The sequence shown here is derived from an EMBL/GenBank/DDBJ whole genome shotgun (WGS) entry which is preliminary data.</text>
</comment>
<dbReference type="Proteomes" id="UP000077421">
    <property type="component" value="Unassembled WGS sequence"/>
</dbReference>
<feature type="domain" description="Helicase XPB/Ssl2 N-terminal" evidence="1">
    <location>
        <begin position="373"/>
        <end position="478"/>
    </location>
</feature>
<dbReference type="Pfam" id="PF13625">
    <property type="entry name" value="Helicase_C_3"/>
    <property type="match status" value="1"/>
</dbReference>
<reference evidence="3 5" key="2">
    <citation type="submission" date="2017-02" db="EMBL/GenBank/DDBJ databases">
        <title>Draft genome of Acidibacillus ferrooxidans Huett2.</title>
        <authorList>
            <person name="Schopf S."/>
        </authorList>
    </citation>
    <scope>NUCLEOTIDE SEQUENCE [LARGE SCALE GENOMIC DNA]</scope>
    <source>
        <strain evidence="3 5">Huett2</strain>
    </source>
</reference>
<dbReference type="EMBL" id="MWPS01000016">
    <property type="protein sequence ID" value="OPG16538.1"/>
    <property type="molecule type" value="Genomic_DNA"/>
</dbReference>
<accession>A0A162TNE7</accession>
<organism evidence="3 5">
    <name type="scientific">Ferroacidibacillus organovorans</name>
    <dbReference type="NCBI Taxonomy" id="1765683"/>
    <lineage>
        <taxon>Bacteria</taxon>
        <taxon>Bacillati</taxon>
        <taxon>Bacillota</taxon>
        <taxon>Bacilli</taxon>
        <taxon>Bacillales</taxon>
        <taxon>Alicyclobacillaceae</taxon>
        <taxon>Ferroacidibacillus</taxon>
    </lineage>
</organism>
<dbReference type="InterPro" id="IPR032830">
    <property type="entry name" value="XPB/Ssl2_N"/>
</dbReference>
<reference evidence="2 4" key="1">
    <citation type="submission" date="2016-02" db="EMBL/GenBank/DDBJ databases">
        <title>Draft genome sequence of Acidibacillus ferrooxidans SLC66.</title>
        <authorList>
            <person name="Oliveira G."/>
            <person name="Nancucheo I."/>
            <person name="Dall'Agnol H."/>
            <person name="Johnson B."/>
            <person name="Oliveira R."/>
            <person name="Nunes G.L."/>
            <person name="Tzotzos G."/>
            <person name="Orellana S.C."/>
            <person name="Salim A.C."/>
            <person name="Araujo F.M."/>
        </authorList>
    </citation>
    <scope>NUCLEOTIDE SEQUENCE [LARGE SCALE GENOMIC DNA]</scope>
    <source>
        <strain evidence="2 4">SLC66</strain>
    </source>
</reference>
<dbReference type="Proteomes" id="UP000190229">
    <property type="component" value="Unassembled WGS sequence"/>
</dbReference>
<dbReference type="EMBL" id="LSUQ01000027">
    <property type="protein sequence ID" value="OAG93671.1"/>
    <property type="molecule type" value="Genomic_DNA"/>
</dbReference>
<protein>
    <recommendedName>
        <fullName evidence="1">Helicase XPB/Ssl2 N-terminal domain-containing protein</fullName>
    </recommendedName>
</protein>